<proteinExistence type="predicted"/>
<dbReference type="HOGENOM" id="CLU_081036_0_0_1"/>
<dbReference type="RefSeq" id="XP_012184551.1">
    <property type="nucleotide sequence ID" value="XM_012329161.1"/>
</dbReference>
<dbReference type="STRING" id="599839.J4GEK6"/>
<evidence type="ECO:0000256" key="1">
    <source>
        <dbReference type="SAM" id="Coils"/>
    </source>
</evidence>
<dbReference type="GeneID" id="24100179"/>
<feature type="compositionally biased region" description="Low complexity" evidence="2">
    <location>
        <begin position="1"/>
        <end position="20"/>
    </location>
</feature>
<keyword evidence="4" id="KW-1185">Reference proteome</keyword>
<keyword evidence="1" id="KW-0175">Coiled coil</keyword>
<name>J4GEK6_9APHY</name>
<dbReference type="Proteomes" id="UP000006352">
    <property type="component" value="Unassembled WGS sequence"/>
</dbReference>
<reference evidence="3 4" key="1">
    <citation type="journal article" date="2012" name="Appl. Environ. Microbiol.">
        <title>Short-read sequencing for genomic analysis of the brown rot fungus Fibroporia radiculosa.</title>
        <authorList>
            <person name="Tang J.D."/>
            <person name="Perkins A.D."/>
            <person name="Sonstegard T.S."/>
            <person name="Schroeder S.G."/>
            <person name="Burgess S.C."/>
            <person name="Diehl S.V."/>
        </authorList>
    </citation>
    <scope>NUCLEOTIDE SEQUENCE [LARGE SCALE GENOMIC DNA]</scope>
    <source>
        <strain evidence="3 4">TFFH 294</strain>
    </source>
</reference>
<sequence>MSTNVFPSAFPPTTSSSSSTLVDHFRPTSIAPPLPHNHITDSSPLSRDNMNTASATVWTQRLSESFGAIADQITAASQALAAVEVPAALDPAPNGDSAGPINAIAALSARLEAIEQAQERLEDELRSLRRGGKRESLNFVKEVPRENGEAPEPEPEPNSLEKTVEELSKKVDGILETIKLDHMWLYPRLQNAVISSNKTQVKPLPMANGKPPVNFPGTKGEFECMTKERYEHLLKSYGQPAKGDTAAKRQAIREFLGLSAAQ</sequence>
<gene>
    <name evidence="3" type="ORF">FIBRA_07479</name>
</gene>
<evidence type="ECO:0000313" key="4">
    <source>
        <dbReference type="Proteomes" id="UP000006352"/>
    </source>
</evidence>
<evidence type="ECO:0000256" key="2">
    <source>
        <dbReference type="SAM" id="MobiDB-lite"/>
    </source>
</evidence>
<dbReference type="OrthoDB" id="3259063at2759"/>
<dbReference type="InParanoid" id="J4GEK6"/>
<accession>J4GEK6</accession>
<organism evidence="3 4">
    <name type="scientific">Fibroporia radiculosa</name>
    <dbReference type="NCBI Taxonomy" id="599839"/>
    <lineage>
        <taxon>Eukaryota</taxon>
        <taxon>Fungi</taxon>
        <taxon>Dikarya</taxon>
        <taxon>Basidiomycota</taxon>
        <taxon>Agaricomycotina</taxon>
        <taxon>Agaricomycetes</taxon>
        <taxon>Polyporales</taxon>
        <taxon>Fibroporiaceae</taxon>
        <taxon>Fibroporia</taxon>
    </lineage>
</organism>
<dbReference type="AlphaFoldDB" id="J4GEK6"/>
<feature type="region of interest" description="Disordered" evidence="2">
    <location>
        <begin position="139"/>
        <end position="160"/>
    </location>
</feature>
<protein>
    <submittedName>
        <fullName evidence="3">Uncharacterized protein</fullName>
    </submittedName>
</protein>
<feature type="coiled-coil region" evidence="1">
    <location>
        <begin position="104"/>
        <end position="131"/>
    </location>
</feature>
<evidence type="ECO:0000313" key="3">
    <source>
        <dbReference type="EMBL" id="CCM05268.1"/>
    </source>
</evidence>
<dbReference type="EMBL" id="HE797184">
    <property type="protein sequence ID" value="CCM05268.1"/>
    <property type="molecule type" value="Genomic_DNA"/>
</dbReference>
<feature type="region of interest" description="Disordered" evidence="2">
    <location>
        <begin position="1"/>
        <end position="48"/>
    </location>
</feature>